<gene>
    <name evidence="2" type="ORF">CEPIT_LOCUS36570</name>
</gene>
<proteinExistence type="predicted"/>
<dbReference type="EMBL" id="CAMAPF010001005">
    <property type="protein sequence ID" value="CAH9138138.1"/>
    <property type="molecule type" value="Genomic_DNA"/>
</dbReference>
<protein>
    <submittedName>
        <fullName evidence="2">Uncharacterized protein</fullName>
    </submittedName>
</protein>
<keyword evidence="3" id="KW-1185">Reference proteome</keyword>
<organism evidence="2 3">
    <name type="scientific">Cuscuta epithymum</name>
    <dbReference type="NCBI Taxonomy" id="186058"/>
    <lineage>
        <taxon>Eukaryota</taxon>
        <taxon>Viridiplantae</taxon>
        <taxon>Streptophyta</taxon>
        <taxon>Embryophyta</taxon>
        <taxon>Tracheophyta</taxon>
        <taxon>Spermatophyta</taxon>
        <taxon>Magnoliopsida</taxon>
        <taxon>eudicotyledons</taxon>
        <taxon>Gunneridae</taxon>
        <taxon>Pentapetalae</taxon>
        <taxon>asterids</taxon>
        <taxon>lamiids</taxon>
        <taxon>Solanales</taxon>
        <taxon>Convolvulaceae</taxon>
        <taxon>Cuscuteae</taxon>
        <taxon>Cuscuta</taxon>
        <taxon>Cuscuta subgen. Cuscuta</taxon>
    </lineage>
</organism>
<dbReference type="AlphaFoldDB" id="A0AAV0FR50"/>
<feature type="compositionally biased region" description="Basic and acidic residues" evidence="1">
    <location>
        <begin position="19"/>
        <end position="33"/>
    </location>
</feature>
<name>A0AAV0FR50_9ASTE</name>
<sequence length="110" mass="12218">MSENHLFDPTNEFNMNGVDQEKDNKVADEKSMAEEYQTPKSAKHKIPIIADCPPAPEKPREGQPVNGEPLPPGLEFLESDGLEAVEVFLKSCMKNPGKFASRKRLFDASS</sequence>
<accession>A0AAV0FR50</accession>
<evidence type="ECO:0000313" key="3">
    <source>
        <dbReference type="Proteomes" id="UP001152523"/>
    </source>
</evidence>
<feature type="region of interest" description="Disordered" evidence="1">
    <location>
        <begin position="1"/>
        <end position="76"/>
    </location>
</feature>
<evidence type="ECO:0000256" key="1">
    <source>
        <dbReference type="SAM" id="MobiDB-lite"/>
    </source>
</evidence>
<comment type="caution">
    <text evidence="2">The sequence shown here is derived from an EMBL/GenBank/DDBJ whole genome shotgun (WGS) entry which is preliminary data.</text>
</comment>
<evidence type="ECO:0000313" key="2">
    <source>
        <dbReference type="EMBL" id="CAH9138138.1"/>
    </source>
</evidence>
<reference evidence="2" key="1">
    <citation type="submission" date="2022-07" db="EMBL/GenBank/DDBJ databases">
        <authorList>
            <person name="Macas J."/>
            <person name="Novak P."/>
            <person name="Neumann P."/>
        </authorList>
    </citation>
    <scope>NUCLEOTIDE SEQUENCE</scope>
</reference>
<dbReference type="Proteomes" id="UP001152523">
    <property type="component" value="Unassembled WGS sequence"/>
</dbReference>